<dbReference type="PaxDb" id="73239-Q7R7U7"/>
<evidence type="ECO:0000313" key="3">
    <source>
        <dbReference type="EMBL" id="EAA19944.1"/>
    </source>
</evidence>
<dbReference type="InParanoid" id="Q7R7U7"/>
<accession>Q7R7U7</accession>
<evidence type="ECO:0000256" key="1">
    <source>
        <dbReference type="SAM" id="MobiDB-lite"/>
    </source>
</evidence>
<evidence type="ECO:0000313" key="4">
    <source>
        <dbReference type="Proteomes" id="UP000008553"/>
    </source>
</evidence>
<gene>
    <name evidence="3" type="ORF">PY07481</name>
</gene>
<sequence length="331" mass="39520">NTEKYFDFLNKNNINHISTISYIKINNILNKYIPLNQSFKLFLTYQDFVDIKTQNKINYFVYTKELFFYIQESNILFLFRKNDLKKIDVIIHTLTNSFTINRFYNRKESRLFRKNVSRNGHDIGKFARRTTQYVTETTASHLQLALTKKNEIINLNDNDQNYVITINITVKNNMNIMENVYYNPNSFFKYLSKIEKNYNNIYSPLFKSSSHDAKNSKEKYNKNKTNIESRCTGSKGYGFATFIVLLLKLTIVFYPIYLLFKRRQTKQNGEIKFKSRSNDEENKGINDQVENEKKKNLKKNVPKYIVFKLNFEDFQSCLNIFECLCRFVNND</sequence>
<keyword evidence="2" id="KW-0472">Membrane</keyword>
<feature type="region of interest" description="Disordered" evidence="1">
    <location>
        <begin position="271"/>
        <end position="292"/>
    </location>
</feature>
<keyword evidence="4" id="KW-1185">Reference proteome</keyword>
<feature type="non-terminal residue" evidence="3">
    <location>
        <position position="1"/>
    </location>
</feature>
<proteinExistence type="predicted"/>
<dbReference type="AlphaFoldDB" id="Q7R7U7"/>
<name>Q7R7U7_PLAYO</name>
<keyword evidence="2" id="KW-0812">Transmembrane</keyword>
<dbReference type="Proteomes" id="UP000008553">
    <property type="component" value="Unassembled WGS sequence"/>
</dbReference>
<organism evidence="3 4">
    <name type="scientific">Plasmodium yoelii yoelii</name>
    <dbReference type="NCBI Taxonomy" id="73239"/>
    <lineage>
        <taxon>Eukaryota</taxon>
        <taxon>Sar</taxon>
        <taxon>Alveolata</taxon>
        <taxon>Apicomplexa</taxon>
        <taxon>Aconoidasida</taxon>
        <taxon>Haemosporida</taxon>
        <taxon>Plasmodiidae</taxon>
        <taxon>Plasmodium</taxon>
        <taxon>Plasmodium (Vinckeia)</taxon>
    </lineage>
</organism>
<comment type="caution">
    <text evidence="3">The sequence shown here is derived from an EMBL/GenBank/DDBJ whole genome shotgun (WGS) entry which is preliminary data.</text>
</comment>
<protein>
    <submittedName>
        <fullName evidence="3">Uncharacterized protein</fullName>
    </submittedName>
</protein>
<dbReference type="STRING" id="73239.Q7R7U7"/>
<keyword evidence="2" id="KW-1133">Transmembrane helix</keyword>
<evidence type="ECO:0000256" key="2">
    <source>
        <dbReference type="SAM" id="Phobius"/>
    </source>
</evidence>
<dbReference type="EMBL" id="AABL01002758">
    <property type="protein sequence ID" value="EAA19944.1"/>
    <property type="molecule type" value="Genomic_DNA"/>
</dbReference>
<feature type="transmembrane region" description="Helical" evidence="2">
    <location>
        <begin position="237"/>
        <end position="260"/>
    </location>
</feature>
<reference evidence="3 4" key="1">
    <citation type="journal article" date="2002" name="Nature">
        <title>Genome sequence and comparative analysis of the model rodent malaria parasite Plasmodium yoelii yoelii.</title>
        <authorList>
            <person name="Carlton J.M."/>
            <person name="Angiuoli S.V."/>
            <person name="Suh B.B."/>
            <person name="Kooij T.W."/>
            <person name="Pertea M."/>
            <person name="Silva J.C."/>
            <person name="Ermolaeva M.D."/>
            <person name="Allen J.E."/>
            <person name="Selengut J.D."/>
            <person name="Koo H.L."/>
            <person name="Peterson J.D."/>
            <person name="Pop M."/>
            <person name="Kosack D.S."/>
            <person name="Shumway M.F."/>
            <person name="Bidwell S.L."/>
            <person name="Shallom S.J."/>
            <person name="van Aken S.E."/>
            <person name="Riedmuller S.B."/>
            <person name="Feldblyum T.V."/>
            <person name="Cho J.K."/>
            <person name="Quackenbush J."/>
            <person name="Sedegah M."/>
            <person name="Shoaibi A."/>
            <person name="Cummings L.M."/>
            <person name="Florens L."/>
            <person name="Yates J.R."/>
            <person name="Raine J.D."/>
            <person name="Sinden R.E."/>
            <person name="Harris M.A."/>
            <person name="Cunningham D.A."/>
            <person name="Preiser P.R."/>
            <person name="Bergman L.W."/>
            <person name="Vaidya A.B."/>
            <person name="van Lin L.H."/>
            <person name="Janse C.J."/>
            <person name="Waters A.P."/>
            <person name="Smith H.O."/>
            <person name="White O.R."/>
            <person name="Salzberg S.L."/>
            <person name="Venter J.C."/>
            <person name="Fraser C.M."/>
            <person name="Hoffman S.L."/>
            <person name="Gardner M.J."/>
            <person name="Carucci D.J."/>
        </authorList>
    </citation>
    <scope>NUCLEOTIDE SEQUENCE [LARGE SCALE GENOMIC DNA]</scope>
    <source>
        <strain evidence="3 4">17XNL</strain>
    </source>
</reference>